<dbReference type="Proteomes" id="UP001481677">
    <property type="component" value="Unassembled WGS sequence"/>
</dbReference>
<evidence type="ECO:0000313" key="1">
    <source>
        <dbReference type="EMBL" id="MEM5344262.1"/>
    </source>
</evidence>
<dbReference type="AlphaFoldDB" id="A0A5C6VHW9"/>
<evidence type="ECO:0000313" key="3">
    <source>
        <dbReference type="Proteomes" id="UP000321776"/>
    </source>
</evidence>
<reference evidence="2" key="2">
    <citation type="submission" date="2019-08" db="EMBL/GenBank/DDBJ databases">
        <authorList>
            <person name="Im W.-T."/>
        </authorList>
    </citation>
    <scope>NUCLEOTIDE SEQUENCE</scope>
    <source>
        <strain evidence="2">NF 2-5-3</strain>
    </source>
</reference>
<protein>
    <submittedName>
        <fullName evidence="2">Uncharacterized protein</fullName>
    </submittedName>
</protein>
<comment type="caution">
    <text evidence="2">The sequence shown here is derived from an EMBL/GenBank/DDBJ whole genome shotgun (WGS) entry which is preliminary data.</text>
</comment>
<proteinExistence type="predicted"/>
<keyword evidence="4" id="KW-1185">Reference proteome</keyword>
<reference evidence="1 4" key="3">
    <citation type="submission" date="2024-01" db="EMBL/GenBank/DDBJ databases">
        <title>The diversity of rhizobia nodulating Mimosa spp. in eleven states of Brazil covering several biomes is determined by host plant, location, and edaphic factors.</title>
        <authorList>
            <person name="Rouws L."/>
            <person name="Barauna A."/>
            <person name="Beukes C."/>
            <person name="De Faria S.M."/>
            <person name="Gross E."/>
            <person name="Dos Reis Junior F.B."/>
            <person name="Simon M."/>
            <person name="Maluk M."/>
            <person name="Odee D.W."/>
            <person name="Kenicer G."/>
            <person name="Young J.P.W."/>
            <person name="Reis V.M."/>
            <person name="Zilli J."/>
            <person name="James E.K."/>
        </authorList>
    </citation>
    <scope>NUCLEOTIDE SEQUENCE [LARGE SCALE GENOMIC DNA]</scope>
    <source>
        <strain evidence="1 4">JPY530</strain>
    </source>
</reference>
<gene>
    <name evidence="2" type="ORF">FRZ40_30065</name>
    <name evidence="1" type="ORF">V4C56_32145</name>
</gene>
<dbReference type="RefSeq" id="WP_147236534.1">
    <property type="nucleotide sequence ID" value="NZ_JAZHFZ010000069.1"/>
</dbReference>
<organism evidence="2 3">
    <name type="scientific">Paraburkholderia azotifigens</name>
    <dbReference type="NCBI Taxonomy" id="2057004"/>
    <lineage>
        <taxon>Bacteria</taxon>
        <taxon>Pseudomonadati</taxon>
        <taxon>Pseudomonadota</taxon>
        <taxon>Betaproteobacteria</taxon>
        <taxon>Burkholderiales</taxon>
        <taxon>Burkholderiaceae</taxon>
        <taxon>Paraburkholderia</taxon>
    </lineage>
</organism>
<dbReference type="EMBL" id="JAZHGA010000032">
    <property type="protein sequence ID" value="MEM5344262.1"/>
    <property type="molecule type" value="Genomic_DNA"/>
</dbReference>
<dbReference type="EMBL" id="VOQS01000003">
    <property type="protein sequence ID" value="TXC84519.1"/>
    <property type="molecule type" value="Genomic_DNA"/>
</dbReference>
<evidence type="ECO:0000313" key="2">
    <source>
        <dbReference type="EMBL" id="TXC84519.1"/>
    </source>
</evidence>
<accession>A0A5C6VHW9</accession>
<reference evidence="2 3" key="1">
    <citation type="journal article" date="2018" name="Int. J. Syst. Evol. Microbiol.">
        <title>Paraburkholderia azotifigens sp. nov., a nitrogen-fixing bacterium isolated from paddy soil.</title>
        <authorList>
            <person name="Choi G.M."/>
            <person name="Im W.T."/>
        </authorList>
    </citation>
    <scope>NUCLEOTIDE SEQUENCE [LARGE SCALE GENOMIC DNA]</scope>
    <source>
        <strain evidence="2 3">NF 2-5-3</strain>
    </source>
</reference>
<sequence length="106" mass="12133">MPLTTSFRLIAIYAEAEIRSRARKYVADCAGTALALEPTQPWFLVKTSTDAERDRLTGDEGLLKEFKAVFRAYECSEEIVQVLTFTFQSQETVERDYAGNWQWALT</sequence>
<dbReference type="Proteomes" id="UP000321776">
    <property type="component" value="Unassembled WGS sequence"/>
</dbReference>
<evidence type="ECO:0000313" key="4">
    <source>
        <dbReference type="Proteomes" id="UP001481677"/>
    </source>
</evidence>
<name>A0A5C6VHW9_9BURK</name>